<accession>A0AAE6YS43</accession>
<organism evidence="1 2">
    <name type="scientific">Streptococcus gallolyticus</name>
    <dbReference type="NCBI Taxonomy" id="315405"/>
    <lineage>
        <taxon>Bacteria</taxon>
        <taxon>Bacillati</taxon>
        <taxon>Bacillota</taxon>
        <taxon>Bacilli</taxon>
        <taxon>Lactobacillales</taxon>
        <taxon>Streptococcaceae</taxon>
        <taxon>Streptococcus</taxon>
    </lineage>
</organism>
<reference evidence="1 2" key="1">
    <citation type="submission" date="2019-09" db="EMBL/GenBank/DDBJ databases">
        <title>FDA dAtabase for Regulatory Grade micrObial Sequences (FDA-ARGOS): Supporting development and validation of Infectious Disease Dx tests.</title>
        <authorList>
            <person name="Sciortino C."/>
            <person name="Tallon L."/>
            <person name="Sadzewicz L."/>
            <person name="Vavikolanu K."/>
            <person name="Mehta A."/>
            <person name="Aluvathingal J."/>
            <person name="Nadendla S."/>
            <person name="Nandy P."/>
            <person name="Geyer C."/>
            <person name="Yan Y."/>
            <person name="Sichtig H."/>
        </authorList>
    </citation>
    <scope>NUCLEOTIDE SEQUENCE [LARGE SCALE GENOMIC DNA]</scope>
    <source>
        <strain evidence="1 2">FDAARGOS_666</strain>
    </source>
</reference>
<proteinExistence type="predicted"/>
<dbReference type="AlphaFoldDB" id="A0AAE6YS43"/>
<dbReference type="Proteomes" id="UP000503130">
    <property type="component" value="Chromosome"/>
</dbReference>
<dbReference type="EMBL" id="CP050959">
    <property type="protein sequence ID" value="QIX74510.1"/>
    <property type="molecule type" value="Genomic_DNA"/>
</dbReference>
<protein>
    <submittedName>
        <fullName evidence="1">Uncharacterized protein</fullName>
    </submittedName>
</protein>
<sequence length="51" mass="6024">MNWTKEKNIKSYIEISKMLHTTPQEANRLLNLAVLPDDIIVKRMNEVMHES</sequence>
<name>A0AAE6YS43_9STRE</name>
<evidence type="ECO:0000313" key="1">
    <source>
        <dbReference type="EMBL" id="QIX74510.1"/>
    </source>
</evidence>
<evidence type="ECO:0000313" key="2">
    <source>
        <dbReference type="Proteomes" id="UP000503130"/>
    </source>
</evidence>
<dbReference type="RefSeq" id="WP_172473448.1">
    <property type="nucleotide sequence ID" value="NZ_CP050959.1"/>
</dbReference>
<gene>
    <name evidence="1" type="ORF">FOB74_08735</name>
</gene>